<dbReference type="AlphaFoldDB" id="A0A7V7RK61"/>
<dbReference type="Proteomes" id="UP000441354">
    <property type="component" value="Unassembled WGS sequence"/>
</dbReference>
<name>A0A7V7RK61_9BACI</name>
<organism evidence="1 2">
    <name type="scientific">Bacillus mesophilum</name>
    <dbReference type="NCBI Taxonomy" id="1071718"/>
    <lineage>
        <taxon>Bacteria</taxon>
        <taxon>Bacillati</taxon>
        <taxon>Bacillota</taxon>
        <taxon>Bacilli</taxon>
        <taxon>Bacillales</taxon>
        <taxon>Bacillaceae</taxon>
        <taxon>Bacillus</taxon>
    </lineage>
</organism>
<proteinExistence type="predicted"/>
<accession>A0A7V7RK61</accession>
<evidence type="ECO:0000313" key="1">
    <source>
        <dbReference type="EMBL" id="KAB2331636.1"/>
    </source>
</evidence>
<comment type="caution">
    <text evidence="1">The sequence shown here is derived from an EMBL/GenBank/DDBJ whole genome shotgun (WGS) entry which is preliminary data.</text>
</comment>
<evidence type="ECO:0000313" key="2">
    <source>
        <dbReference type="Proteomes" id="UP000441354"/>
    </source>
</evidence>
<protein>
    <submittedName>
        <fullName evidence="1">NETI motif-containing protein</fullName>
    </submittedName>
</protein>
<sequence length="65" mass="7470">MSKGKQKFEVLENESIDDCLERMKKAGYMAVKRTEKPIFKEVKDGGNITYEPAGRQIIFEGIQMN</sequence>
<dbReference type="RefSeq" id="WP_151574522.1">
    <property type="nucleotide sequence ID" value="NZ_WBOT01000004.1"/>
</dbReference>
<reference evidence="1 2" key="1">
    <citation type="journal article" date="2014" name="Arch. Microbiol.">
        <title>Bacillus mesophilum sp. nov., strain IITR-54T, a novel 4-chlorobiphenyl dechlorinating bacterium.</title>
        <authorList>
            <person name="Manickam N."/>
            <person name="Singh N.K."/>
            <person name="Bajaj A."/>
            <person name="Kumar R.M."/>
            <person name="Kaur G."/>
            <person name="Kaur N."/>
            <person name="Bala M."/>
            <person name="Kumar A."/>
            <person name="Mayilraj S."/>
        </authorList>
    </citation>
    <scope>NUCLEOTIDE SEQUENCE [LARGE SCALE GENOMIC DNA]</scope>
    <source>
        <strain evidence="1 2">IITR-54</strain>
    </source>
</reference>
<gene>
    <name evidence="1" type="ORF">F7732_13225</name>
</gene>
<dbReference type="EMBL" id="WBOT01000004">
    <property type="protein sequence ID" value="KAB2331636.1"/>
    <property type="molecule type" value="Genomic_DNA"/>
</dbReference>
<dbReference type="OrthoDB" id="2354098at2"/>
<keyword evidence="2" id="KW-1185">Reference proteome</keyword>
<dbReference type="InterPro" id="IPR025930">
    <property type="entry name" value="NETI"/>
</dbReference>
<dbReference type="Pfam" id="PF14044">
    <property type="entry name" value="NETI"/>
    <property type="match status" value="1"/>
</dbReference>